<protein>
    <submittedName>
        <fullName evidence="1">Uncharacterized protein</fullName>
    </submittedName>
</protein>
<keyword evidence="2" id="KW-1185">Reference proteome</keyword>
<proteinExistence type="predicted"/>
<accession>A0A1M6LPD9</accession>
<evidence type="ECO:0000313" key="2">
    <source>
        <dbReference type="Proteomes" id="UP000184171"/>
    </source>
</evidence>
<dbReference type="EMBL" id="FQZT01000014">
    <property type="protein sequence ID" value="SHJ73030.1"/>
    <property type="molecule type" value="Genomic_DNA"/>
</dbReference>
<sequence>MSFRAIKNLGLALLLGVQLVLAALAYLQIENKQQEIDQLATEVVARFETLERVDRTLTASSNFFFTMSLKVISR</sequence>
<dbReference type="STRING" id="1122189.SAMN02745165_03033"/>
<reference evidence="1 2" key="1">
    <citation type="submission" date="2016-11" db="EMBL/GenBank/DDBJ databases">
        <authorList>
            <person name="Jaros S."/>
            <person name="Januszkiewicz K."/>
            <person name="Wedrychowicz H."/>
        </authorList>
    </citation>
    <scope>NUCLEOTIDE SEQUENCE [LARGE SCALE GENOMIC DNA]</scope>
    <source>
        <strain evidence="1 2">DSM 5091</strain>
    </source>
</reference>
<dbReference type="Proteomes" id="UP000184171">
    <property type="component" value="Unassembled WGS sequence"/>
</dbReference>
<name>A0A1M6LPD9_MALRU</name>
<organism evidence="1 2">
    <name type="scientific">Malonomonas rubra DSM 5091</name>
    <dbReference type="NCBI Taxonomy" id="1122189"/>
    <lineage>
        <taxon>Bacteria</taxon>
        <taxon>Pseudomonadati</taxon>
        <taxon>Thermodesulfobacteriota</taxon>
        <taxon>Desulfuromonadia</taxon>
        <taxon>Desulfuromonadales</taxon>
        <taxon>Geopsychrobacteraceae</taxon>
        <taxon>Malonomonas</taxon>
    </lineage>
</organism>
<dbReference type="RefSeq" id="WP_072909582.1">
    <property type="nucleotide sequence ID" value="NZ_FQZT01000014.1"/>
</dbReference>
<evidence type="ECO:0000313" key="1">
    <source>
        <dbReference type="EMBL" id="SHJ73030.1"/>
    </source>
</evidence>
<dbReference type="AlphaFoldDB" id="A0A1M6LPD9"/>
<gene>
    <name evidence="1" type="ORF">SAMN02745165_03033</name>
</gene>